<protein>
    <submittedName>
        <fullName evidence="1">Uncharacterized protein</fullName>
    </submittedName>
</protein>
<accession>A0A975HKE4</accession>
<evidence type="ECO:0000313" key="1">
    <source>
        <dbReference type="EMBL" id="QTH70943.1"/>
    </source>
</evidence>
<gene>
    <name evidence="1" type="ORF">J5O05_13825</name>
</gene>
<dbReference type="EMBL" id="CP072133">
    <property type="protein sequence ID" value="QTH70943.1"/>
    <property type="molecule type" value="Genomic_DNA"/>
</dbReference>
<sequence>MNTNIESVLDSNGVLFVEGVRYLYNPETGEAWTKKTVADYVAKLAAEREVVMKDIEPEAAALPVYELNDIQVSAVESAQTVELGNGGIYWLPTDTAFTITANAKDVPDNRLMVMVEKVVDATRAIDDERFVATVKKGKLSLTGSFDKTGNYTLSAKRLNEGLERIDMPFRVSFPTVEFDVYRA</sequence>
<dbReference type="KEGG" id="pxi:J5O05_13825"/>
<evidence type="ECO:0000313" key="2">
    <source>
        <dbReference type="Proteomes" id="UP000664904"/>
    </source>
</evidence>
<name>A0A975HKE4_9GAMM</name>
<dbReference type="RefSeq" id="WP_208842585.1">
    <property type="nucleotide sequence ID" value="NZ_CP072133.1"/>
</dbReference>
<organism evidence="1 2">
    <name type="scientific">Pseudoalteromonas xiamenensis</name>
    <dbReference type="NCBI Taxonomy" id="882626"/>
    <lineage>
        <taxon>Bacteria</taxon>
        <taxon>Pseudomonadati</taxon>
        <taxon>Pseudomonadota</taxon>
        <taxon>Gammaproteobacteria</taxon>
        <taxon>Alteromonadales</taxon>
        <taxon>Pseudoalteromonadaceae</taxon>
        <taxon>Pseudoalteromonas</taxon>
    </lineage>
</organism>
<keyword evidence="2" id="KW-1185">Reference proteome</keyword>
<dbReference type="Proteomes" id="UP000664904">
    <property type="component" value="Chromosome"/>
</dbReference>
<dbReference type="AlphaFoldDB" id="A0A975HKE4"/>
<reference evidence="1" key="1">
    <citation type="submission" date="2021-03" db="EMBL/GenBank/DDBJ databases">
        <title>Complete Genome of Pseudoalteromonas xiamenensis STKMTI.2, a new potential marine bacterium producing anti-Vibrio compounds.</title>
        <authorList>
            <person name="Handayani D.P."/>
            <person name="Isnansetyo A."/>
            <person name="Istiqomah I."/>
            <person name="Jumina J."/>
        </authorList>
    </citation>
    <scope>NUCLEOTIDE SEQUENCE</scope>
    <source>
        <strain evidence="1">STKMTI.2</strain>
    </source>
</reference>
<proteinExistence type="predicted"/>